<evidence type="ECO:0000256" key="3">
    <source>
        <dbReference type="ARBA" id="ARBA00022475"/>
    </source>
</evidence>
<feature type="region of interest" description="Disordered" evidence="9">
    <location>
        <begin position="138"/>
        <end position="268"/>
    </location>
</feature>
<dbReference type="RefSeq" id="WP_089397618.1">
    <property type="nucleotide sequence ID" value="NZ_FZOT01000001.1"/>
</dbReference>
<accession>A0A239CE01</accession>
<dbReference type="Gene3D" id="2.30.30.830">
    <property type="match status" value="1"/>
</dbReference>
<dbReference type="GO" id="GO:0015031">
    <property type="term" value="P:protein transport"/>
    <property type="evidence" value="ECO:0007669"/>
    <property type="project" value="UniProtKB-KW"/>
</dbReference>
<dbReference type="EMBL" id="FZOT01000001">
    <property type="protein sequence ID" value="SNS18486.1"/>
    <property type="molecule type" value="Genomic_DNA"/>
</dbReference>
<keyword evidence="5" id="KW-0812">Transmembrane</keyword>
<dbReference type="GO" id="GO:0005886">
    <property type="term" value="C:plasma membrane"/>
    <property type="evidence" value="ECO:0007669"/>
    <property type="project" value="UniProtKB-SubCell"/>
</dbReference>
<proteinExistence type="predicted"/>
<evidence type="ECO:0000256" key="9">
    <source>
        <dbReference type="SAM" id="MobiDB-lite"/>
    </source>
</evidence>
<evidence type="ECO:0000256" key="7">
    <source>
        <dbReference type="ARBA" id="ARBA00022989"/>
    </source>
</evidence>
<evidence type="ECO:0000256" key="8">
    <source>
        <dbReference type="ARBA" id="ARBA00023136"/>
    </source>
</evidence>
<dbReference type="OrthoDB" id="8778618at2"/>
<evidence type="ECO:0000256" key="5">
    <source>
        <dbReference type="ARBA" id="ARBA00022692"/>
    </source>
</evidence>
<evidence type="ECO:0000256" key="2">
    <source>
        <dbReference type="ARBA" id="ARBA00022448"/>
    </source>
</evidence>
<evidence type="ECO:0000256" key="4">
    <source>
        <dbReference type="ARBA" id="ARBA00022519"/>
    </source>
</evidence>
<comment type="subcellular location">
    <subcellularLocation>
        <location evidence="1">Cell inner membrane</location>
    </subcellularLocation>
</comment>
<evidence type="ECO:0000259" key="10">
    <source>
        <dbReference type="Pfam" id="PF11356"/>
    </source>
</evidence>
<keyword evidence="4" id="KW-0997">Cell inner membrane</keyword>
<dbReference type="Proteomes" id="UP000198284">
    <property type="component" value="Unassembled WGS sequence"/>
</dbReference>
<gene>
    <name evidence="11" type="ORF">SAMN06265795_101414</name>
</gene>
<keyword evidence="2" id="KW-0813">Transport</keyword>
<evidence type="ECO:0000313" key="11">
    <source>
        <dbReference type="EMBL" id="SNS18486.1"/>
    </source>
</evidence>
<name>A0A239CE01_9BURK</name>
<dbReference type="Pfam" id="PF11356">
    <property type="entry name" value="T2SSC"/>
    <property type="match status" value="1"/>
</dbReference>
<evidence type="ECO:0000313" key="12">
    <source>
        <dbReference type="Proteomes" id="UP000198284"/>
    </source>
</evidence>
<keyword evidence="8" id="KW-0472">Membrane</keyword>
<evidence type="ECO:0000256" key="1">
    <source>
        <dbReference type="ARBA" id="ARBA00004533"/>
    </source>
</evidence>
<feature type="compositionally biased region" description="Polar residues" evidence="9">
    <location>
        <begin position="175"/>
        <end position="189"/>
    </location>
</feature>
<protein>
    <submittedName>
        <fullName evidence="11">Type II secretion system protein C (GspC)</fullName>
    </submittedName>
</protein>
<reference evidence="11 12" key="1">
    <citation type="submission" date="2017-06" db="EMBL/GenBank/DDBJ databases">
        <authorList>
            <person name="Kim H.J."/>
            <person name="Triplett B.A."/>
        </authorList>
    </citation>
    <scope>NUCLEOTIDE SEQUENCE [LARGE SCALE GENOMIC DNA]</scope>
    <source>
        <strain evidence="11 12">U15</strain>
    </source>
</reference>
<evidence type="ECO:0000256" key="6">
    <source>
        <dbReference type="ARBA" id="ARBA00022927"/>
    </source>
</evidence>
<feature type="compositionally biased region" description="Pro residues" evidence="9">
    <location>
        <begin position="146"/>
        <end position="169"/>
    </location>
</feature>
<feature type="compositionally biased region" description="Low complexity" evidence="9">
    <location>
        <begin position="199"/>
        <end position="260"/>
    </location>
</feature>
<keyword evidence="6" id="KW-0653">Protein transport</keyword>
<keyword evidence="7" id="KW-1133">Transmembrane helix</keyword>
<feature type="domain" description="Type II secretion system protein GspC N-terminal" evidence="10">
    <location>
        <begin position="63"/>
        <end position="126"/>
    </location>
</feature>
<organism evidence="11 12">
    <name type="scientific">Noviherbaspirillum humi</name>
    <dbReference type="NCBI Taxonomy" id="1688639"/>
    <lineage>
        <taxon>Bacteria</taxon>
        <taxon>Pseudomonadati</taxon>
        <taxon>Pseudomonadota</taxon>
        <taxon>Betaproteobacteria</taxon>
        <taxon>Burkholderiales</taxon>
        <taxon>Oxalobacteraceae</taxon>
        <taxon>Noviherbaspirillum</taxon>
    </lineage>
</organism>
<dbReference type="InterPro" id="IPR024961">
    <property type="entry name" value="T2SS_GspC_N"/>
</dbReference>
<sequence length="268" mass="26793">MKRWPVLASFILFLALCATLAYWGMQLFKPPLRPVAAPPQAAAPEVRPESASSLFGGRAAKAAVASNYQLRGVIMSGSPRDSVAIISADGKPPQAVRAGREISPGVTVKEVHRDYVLVAENGAPKRVELPESAKAQLNVATTSPTPARPIGPGPTPPAQSTQPPPPPNVSMPAPQTTVVNPPSAGTLNSTPPQPPTPNMPQADTSGASAAGAGQSGAAPAAQAPQGRGLFATPNTNAASPGNPAAPAAGQPGAVPGVPGTSQPGSAQP</sequence>
<keyword evidence="12" id="KW-1185">Reference proteome</keyword>
<dbReference type="AlphaFoldDB" id="A0A239CE01"/>
<keyword evidence="3" id="KW-1003">Cell membrane</keyword>